<sequence length="98" mass="11392">MEEAFLRIFILNESLDPGVQIDMANLLGFDIALSEFKDDMTIVYAFSNEAMTALPTLRFFKKMEKSPTPDTWVRIGSMERTLNYLMENNQVTEIFRQT</sequence>
<organism evidence="1 2">
    <name type="scientific">Candidatus Collierbacteria bacterium GW2011_GWF1_44_12</name>
    <dbReference type="NCBI Taxonomy" id="1618402"/>
    <lineage>
        <taxon>Bacteria</taxon>
        <taxon>Candidatus Collieribacteriota</taxon>
    </lineage>
</organism>
<accession>A0A0G1GW92</accession>
<gene>
    <name evidence="1" type="ORF">UW26_C0010G0019</name>
</gene>
<evidence type="ECO:0000313" key="1">
    <source>
        <dbReference type="EMBL" id="KKT38925.1"/>
    </source>
</evidence>
<protein>
    <submittedName>
        <fullName evidence="1">Uncharacterized protein</fullName>
    </submittedName>
</protein>
<name>A0A0G1GW92_9BACT</name>
<comment type="caution">
    <text evidence="1">The sequence shown here is derived from an EMBL/GenBank/DDBJ whole genome shotgun (WGS) entry which is preliminary data.</text>
</comment>
<reference evidence="1 2" key="1">
    <citation type="journal article" date="2015" name="Nature">
        <title>rRNA introns, odd ribosomes, and small enigmatic genomes across a large radiation of phyla.</title>
        <authorList>
            <person name="Brown C.T."/>
            <person name="Hug L.A."/>
            <person name="Thomas B.C."/>
            <person name="Sharon I."/>
            <person name="Castelle C.J."/>
            <person name="Singh A."/>
            <person name="Wilkins M.J."/>
            <person name="Williams K.H."/>
            <person name="Banfield J.F."/>
        </authorList>
    </citation>
    <scope>NUCLEOTIDE SEQUENCE [LARGE SCALE GENOMIC DNA]</scope>
</reference>
<dbReference type="EMBL" id="LCHQ01000010">
    <property type="protein sequence ID" value="KKT38925.1"/>
    <property type="molecule type" value="Genomic_DNA"/>
</dbReference>
<dbReference type="AlphaFoldDB" id="A0A0G1GW92"/>
<evidence type="ECO:0000313" key="2">
    <source>
        <dbReference type="Proteomes" id="UP000034097"/>
    </source>
</evidence>
<proteinExistence type="predicted"/>
<dbReference type="Proteomes" id="UP000034097">
    <property type="component" value="Unassembled WGS sequence"/>
</dbReference>